<name>A0ABT0A028_9SPHI</name>
<dbReference type="Gene3D" id="1.10.10.10">
    <property type="entry name" value="Winged helix-like DNA-binding domain superfamily/Winged helix DNA-binding domain"/>
    <property type="match status" value="1"/>
</dbReference>
<dbReference type="PROSITE" id="PS50995">
    <property type="entry name" value="HTH_MARR_2"/>
    <property type="match status" value="1"/>
</dbReference>
<reference evidence="5" key="1">
    <citation type="submission" date="2022-03" db="EMBL/GenBank/DDBJ databases">
        <authorList>
            <person name="Woo C.Y."/>
        </authorList>
    </citation>
    <scope>NUCLEOTIDE SEQUENCE</scope>
    <source>
        <strain evidence="5">CYS-01</strain>
    </source>
</reference>
<accession>A0ABT0A028</accession>
<comment type="caution">
    <text evidence="5">The sequence shown here is derived from an EMBL/GenBank/DDBJ whole genome shotgun (WGS) entry which is preliminary data.</text>
</comment>
<protein>
    <submittedName>
        <fullName evidence="5">MarR family transcriptional regulator</fullName>
    </submittedName>
</protein>
<gene>
    <name evidence="5" type="ORF">MMF97_14485</name>
</gene>
<keyword evidence="2" id="KW-0238">DNA-binding</keyword>
<keyword evidence="3" id="KW-0804">Transcription</keyword>
<evidence type="ECO:0000259" key="4">
    <source>
        <dbReference type="PROSITE" id="PS50995"/>
    </source>
</evidence>
<keyword evidence="1" id="KW-0805">Transcription regulation</keyword>
<dbReference type="InterPro" id="IPR000835">
    <property type="entry name" value="HTH_MarR-typ"/>
</dbReference>
<evidence type="ECO:0000256" key="3">
    <source>
        <dbReference type="ARBA" id="ARBA00023163"/>
    </source>
</evidence>
<sequence>MNTNLISLEDKYNLLTGRLFMYVNRYLAQKFKNNAVSLTREQWTILVQLWKHDGVSQQVIADETGRDKPSTTRLLDNLERDGYIVRKPDAHDRRLNLIFLTEKGKKAEKNIMKVANEALNDISVGLTAEEMQTVKNVFEKIYKNIDTAKS</sequence>
<evidence type="ECO:0000313" key="6">
    <source>
        <dbReference type="Proteomes" id="UP001165460"/>
    </source>
</evidence>
<dbReference type="EMBL" id="JALGBH010000002">
    <property type="protein sequence ID" value="MCJ0743923.1"/>
    <property type="molecule type" value="Genomic_DNA"/>
</dbReference>
<dbReference type="InterPro" id="IPR036390">
    <property type="entry name" value="WH_DNA-bd_sf"/>
</dbReference>
<dbReference type="Pfam" id="PF12802">
    <property type="entry name" value="MarR_2"/>
    <property type="match status" value="1"/>
</dbReference>
<feature type="domain" description="HTH marR-type" evidence="4">
    <location>
        <begin position="1"/>
        <end position="143"/>
    </location>
</feature>
<dbReference type="RefSeq" id="WP_243363271.1">
    <property type="nucleotide sequence ID" value="NZ_JALGBH010000002.1"/>
</dbReference>
<dbReference type="PANTHER" id="PTHR42756:SF1">
    <property type="entry name" value="TRANSCRIPTIONAL REPRESSOR OF EMRAB OPERON"/>
    <property type="match status" value="1"/>
</dbReference>
<dbReference type="SMART" id="SM00347">
    <property type="entry name" value="HTH_MARR"/>
    <property type="match status" value="1"/>
</dbReference>
<dbReference type="Proteomes" id="UP001165460">
    <property type="component" value="Unassembled WGS sequence"/>
</dbReference>
<proteinExistence type="predicted"/>
<evidence type="ECO:0000256" key="2">
    <source>
        <dbReference type="ARBA" id="ARBA00023125"/>
    </source>
</evidence>
<dbReference type="PANTHER" id="PTHR42756">
    <property type="entry name" value="TRANSCRIPTIONAL REGULATOR, MARR"/>
    <property type="match status" value="1"/>
</dbReference>
<evidence type="ECO:0000313" key="5">
    <source>
        <dbReference type="EMBL" id="MCJ0743923.1"/>
    </source>
</evidence>
<dbReference type="InterPro" id="IPR036388">
    <property type="entry name" value="WH-like_DNA-bd_sf"/>
</dbReference>
<keyword evidence="6" id="KW-1185">Reference proteome</keyword>
<dbReference type="SUPFAM" id="SSF46785">
    <property type="entry name" value="Winged helix' DNA-binding domain"/>
    <property type="match status" value="1"/>
</dbReference>
<evidence type="ECO:0000256" key="1">
    <source>
        <dbReference type="ARBA" id="ARBA00023015"/>
    </source>
</evidence>
<dbReference type="PRINTS" id="PR00598">
    <property type="entry name" value="HTHMARR"/>
</dbReference>
<organism evidence="5 6">
    <name type="scientific">Pedobacter montanisoli</name>
    <dbReference type="NCBI Taxonomy" id="2923277"/>
    <lineage>
        <taxon>Bacteria</taxon>
        <taxon>Pseudomonadati</taxon>
        <taxon>Bacteroidota</taxon>
        <taxon>Sphingobacteriia</taxon>
        <taxon>Sphingobacteriales</taxon>
        <taxon>Sphingobacteriaceae</taxon>
        <taxon>Pedobacter</taxon>
    </lineage>
</organism>